<dbReference type="Gene3D" id="3.30.110.10">
    <property type="entry name" value="Translation initiation factor 3 (IF-3), C-terminal domain"/>
    <property type="match status" value="1"/>
</dbReference>
<dbReference type="GO" id="GO:0043022">
    <property type="term" value="F:ribosome binding"/>
    <property type="evidence" value="ECO:0007669"/>
    <property type="project" value="TreeGrafter"/>
</dbReference>
<dbReference type="SUPFAM" id="SSF55200">
    <property type="entry name" value="Translation initiation factor IF3, C-terminal domain"/>
    <property type="match status" value="1"/>
</dbReference>
<evidence type="ECO:0000256" key="2">
    <source>
        <dbReference type="ARBA" id="ARBA00022540"/>
    </source>
</evidence>
<dbReference type="PANTHER" id="PTHR10938:SF0">
    <property type="entry name" value="TRANSLATION INITIATION FACTOR IF-3, MITOCHONDRIAL"/>
    <property type="match status" value="1"/>
</dbReference>
<feature type="region of interest" description="Disordered" evidence="4">
    <location>
        <begin position="292"/>
        <end position="348"/>
    </location>
</feature>
<evidence type="ECO:0000313" key="5">
    <source>
        <dbReference type="EMBL" id="CAI6332400.1"/>
    </source>
</evidence>
<evidence type="ECO:0000256" key="3">
    <source>
        <dbReference type="ARBA" id="ARBA00022917"/>
    </source>
</evidence>
<proteinExistence type="inferred from homology"/>
<dbReference type="InterPro" id="IPR036788">
    <property type="entry name" value="T_IF-3_C_sf"/>
</dbReference>
<keyword evidence="2" id="KW-0396">Initiation factor</keyword>
<reference evidence="5" key="1">
    <citation type="submission" date="2023-01" db="EMBL/GenBank/DDBJ databases">
        <authorList>
            <person name="Van Ghelder C."/>
            <person name="Rancurel C."/>
        </authorList>
    </citation>
    <scope>NUCLEOTIDE SEQUENCE</scope>
    <source>
        <strain evidence="5">CNCM I-4278</strain>
    </source>
</reference>
<dbReference type="EMBL" id="CAOQHR010000003">
    <property type="protein sequence ID" value="CAI6332400.1"/>
    <property type="molecule type" value="Genomic_DNA"/>
</dbReference>
<dbReference type="Proteomes" id="UP001152607">
    <property type="component" value="Unassembled WGS sequence"/>
</dbReference>
<comment type="similarity">
    <text evidence="1">Belongs to the IF-3 family.</text>
</comment>
<keyword evidence="6" id="KW-1185">Reference proteome</keyword>
<feature type="compositionally biased region" description="Basic and acidic residues" evidence="4">
    <location>
        <begin position="331"/>
        <end position="348"/>
    </location>
</feature>
<dbReference type="OrthoDB" id="21573at2759"/>
<dbReference type="AlphaFoldDB" id="A0A9W4UAK2"/>
<dbReference type="GO" id="GO:0003743">
    <property type="term" value="F:translation initiation factor activity"/>
    <property type="evidence" value="ECO:0007669"/>
    <property type="project" value="UniProtKB-KW"/>
</dbReference>
<dbReference type="GO" id="GO:0070124">
    <property type="term" value="P:mitochondrial translational initiation"/>
    <property type="evidence" value="ECO:0007669"/>
    <property type="project" value="TreeGrafter"/>
</dbReference>
<dbReference type="PANTHER" id="PTHR10938">
    <property type="entry name" value="TRANSLATION INITIATION FACTOR IF-3"/>
    <property type="match status" value="1"/>
</dbReference>
<dbReference type="InterPro" id="IPR001288">
    <property type="entry name" value="Translation_initiation_fac_3"/>
</dbReference>
<evidence type="ECO:0008006" key="7">
    <source>
        <dbReference type="Google" id="ProtNLM"/>
    </source>
</evidence>
<name>A0A9W4UAK2_9PLEO</name>
<dbReference type="GO" id="GO:0032790">
    <property type="term" value="P:ribosome disassembly"/>
    <property type="evidence" value="ECO:0007669"/>
    <property type="project" value="TreeGrafter"/>
</dbReference>
<organism evidence="5 6">
    <name type="scientific">Periconia digitata</name>
    <dbReference type="NCBI Taxonomy" id="1303443"/>
    <lineage>
        <taxon>Eukaryota</taxon>
        <taxon>Fungi</taxon>
        <taxon>Dikarya</taxon>
        <taxon>Ascomycota</taxon>
        <taxon>Pezizomycotina</taxon>
        <taxon>Dothideomycetes</taxon>
        <taxon>Pleosporomycetidae</taxon>
        <taxon>Pleosporales</taxon>
        <taxon>Massarineae</taxon>
        <taxon>Periconiaceae</taxon>
        <taxon>Periconia</taxon>
    </lineage>
</organism>
<gene>
    <name evidence="5" type="ORF">PDIGIT_LOCUS5423</name>
</gene>
<feature type="compositionally biased region" description="Basic and acidic residues" evidence="4">
    <location>
        <begin position="292"/>
        <end position="325"/>
    </location>
</feature>
<keyword evidence="3" id="KW-0648">Protein biosynthesis</keyword>
<evidence type="ECO:0000256" key="1">
    <source>
        <dbReference type="ARBA" id="ARBA00005439"/>
    </source>
</evidence>
<evidence type="ECO:0000256" key="4">
    <source>
        <dbReference type="SAM" id="MobiDB-lite"/>
    </source>
</evidence>
<dbReference type="GO" id="GO:0005739">
    <property type="term" value="C:mitochondrion"/>
    <property type="evidence" value="ECO:0007669"/>
    <property type="project" value="TreeGrafter"/>
</dbReference>
<accession>A0A9W4UAK2</accession>
<protein>
    <recommendedName>
        <fullName evidence="7">Translation initiation factor 3 N-terminal domain-containing protein</fullName>
    </recommendedName>
</protein>
<comment type="caution">
    <text evidence="5">The sequence shown here is derived from an EMBL/GenBank/DDBJ whole genome shotgun (WGS) entry which is preliminary data.</text>
</comment>
<sequence length="348" mass="39948">MRKSLQDFYILSPRLLLDVIRIRLSHHNLPFHLWSCFLSAAMSRYHFSSTSRALYRIFIAPTLATPGPFRLQHTFLVPQAARLLPQIPTRGLKTAKRPPQRYTLTDAYTLDKAIDADYIDYVDLDGVFHENVYIHDVFSSYNRVTHYLLLVTPASVDEAGNPKPGSLPVCKIVAKIDLRMQFEKKVAIERRTQLGKGVGPSSKNLELNWAIEAGDLKHRLNKMRGFLEEGRKVEVLIGPKRKGRVATEQECENLLQSMKSTVQEIKGARQVTEPEGAMGGVMTFVFEGQKLEGAEEKEENEKKKDKVKLREEKKAENKLRQEKKDERRRKMQETDPRHRKDREAAAVV</sequence>
<evidence type="ECO:0000313" key="6">
    <source>
        <dbReference type="Proteomes" id="UP001152607"/>
    </source>
</evidence>